<dbReference type="AlphaFoldDB" id="A0A1D2QN06"/>
<organism evidence="1 2">
    <name type="scientific">Candidatus Endobugula sertula</name>
    <name type="common">Bugula neritina bacterial symbiont</name>
    <dbReference type="NCBI Taxonomy" id="62101"/>
    <lineage>
        <taxon>Bacteria</taxon>
        <taxon>Pseudomonadati</taxon>
        <taxon>Pseudomonadota</taxon>
        <taxon>Gammaproteobacteria</taxon>
        <taxon>Cellvibrionales</taxon>
        <taxon>Cellvibrionaceae</taxon>
        <taxon>Candidatus Endobugula</taxon>
    </lineage>
</organism>
<sequence>MTQINDAYINALLADAAYVEKLNEADNPEALVTALTGRMTIDLAEFIADNFTVVTQGSNSGIYERCSSVLQAKKLSLSASFLS</sequence>
<evidence type="ECO:0000313" key="2">
    <source>
        <dbReference type="Proteomes" id="UP000242502"/>
    </source>
</evidence>
<protein>
    <submittedName>
        <fullName evidence="1">Uncharacterized protein</fullName>
    </submittedName>
</protein>
<evidence type="ECO:0000313" key="1">
    <source>
        <dbReference type="EMBL" id="ODS22969.1"/>
    </source>
</evidence>
<comment type="caution">
    <text evidence="1">The sequence shown here is derived from an EMBL/GenBank/DDBJ whole genome shotgun (WGS) entry which is preliminary data.</text>
</comment>
<accession>A0A1D2QN06</accession>
<reference evidence="1 2" key="1">
    <citation type="journal article" date="2016" name="Appl. Environ. Microbiol.">
        <title>Lack of Overt Genome Reduction in the Bryostatin-Producing Bryozoan Symbiont "Candidatus Endobugula sertula".</title>
        <authorList>
            <person name="Miller I.J."/>
            <person name="Vanee N."/>
            <person name="Fong S.S."/>
            <person name="Lim-Fong G.E."/>
            <person name="Kwan J.C."/>
        </authorList>
    </citation>
    <scope>NUCLEOTIDE SEQUENCE [LARGE SCALE GENOMIC DNA]</scope>
    <source>
        <strain evidence="1">AB1-4</strain>
    </source>
</reference>
<dbReference type="STRING" id="62101.AB835_11235"/>
<name>A0A1D2QN06_9GAMM</name>
<dbReference type="EMBL" id="MDLC01000044">
    <property type="protein sequence ID" value="ODS22969.1"/>
    <property type="molecule type" value="Genomic_DNA"/>
</dbReference>
<dbReference type="Proteomes" id="UP000242502">
    <property type="component" value="Unassembled WGS sequence"/>
</dbReference>
<gene>
    <name evidence="1" type="ORF">AB835_11235</name>
</gene>
<proteinExistence type="predicted"/>